<protein>
    <submittedName>
        <fullName evidence="15">Pita</fullName>
    </submittedName>
</protein>
<keyword evidence="5 11" id="KW-0862">Zinc</keyword>
<dbReference type="SMR" id="A0A0M4E777"/>
<evidence type="ECO:0000256" key="8">
    <source>
        <dbReference type="ARBA" id="ARBA00023163"/>
    </source>
</evidence>
<dbReference type="InterPro" id="IPR012934">
    <property type="entry name" value="Znf_AD"/>
</dbReference>
<feature type="region of interest" description="Disordered" evidence="12">
    <location>
        <begin position="593"/>
        <end position="657"/>
    </location>
</feature>
<dbReference type="SMART" id="SM00355">
    <property type="entry name" value="ZnF_C2H2"/>
    <property type="match status" value="10"/>
</dbReference>
<feature type="domain" description="C2H2-type" evidence="13">
    <location>
        <begin position="369"/>
        <end position="396"/>
    </location>
</feature>
<feature type="domain" description="ZAD" evidence="14">
    <location>
        <begin position="16"/>
        <end position="95"/>
    </location>
</feature>
<feature type="compositionally biased region" description="Basic and acidic residues" evidence="12">
    <location>
        <begin position="645"/>
        <end position="657"/>
    </location>
</feature>
<keyword evidence="7" id="KW-0238">DNA-binding</keyword>
<evidence type="ECO:0000256" key="10">
    <source>
        <dbReference type="PROSITE-ProRule" id="PRU00042"/>
    </source>
</evidence>
<dbReference type="FunFam" id="3.30.160.60:FF:000446">
    <property type="entry name" value="Zinc finger protein"/>
    <property type="match status" value="1"/>
</dbReference>
<feature type="binding site" evidence="11">
    <location>
        <position position="18"/>
    </location>
    <ligand>
        <name>Zn(2+)</name>
        <dbReference type="ChEBI" id="CHEBI:29105"/>
    </ligand>
</feature>
<keyword evidence="4 10" id="KW-0863">Zinc-finger</keyword>
<organism evidence="15 16">
    <name type="scientific">Drosophila busckii</name>
    <name type="common">Fruit fly</name>
    <dbReference type="NCBI Taxonomy" id="30019"/>
    <lineage>
        <taxon>Eukaryota</taxon>
        <taxon>Metazoa</taxon>
        <taxon>Ecdysozoa</taxon>
        <taxon>Arthropoda</taxon>
        <taxon>Hexapoda</taxon>
        <taxon>Insecta</taxon>
        <taxon>Pterygota</taxon>
        <taxon>Neoptera</taxon>
        <taxon>Endopterygota</taxon>
        <taxon>Diptera</taxon>
        <taxon>Brachycera</taxon>
        <taxon>Muscomorpha</taxon>
        <taxon>Ephydroidea</taxon>
        <taxon>Drosophilidae</taxon>
        <taxon>Drosophila</taxon>
    </lineage>
</organism>
<evidence type="ECO:0000259" key="13">
    <source>
        <dbReference type="PROSITE" id="PS50157"/>
    </source>
</evidence>
<dbReference type="InterPro" id="IPR036236">
    <property type="entry name" value="Znf_C2H2_sf"/>
</dbReference>
<dbReference type="STRING" id="30019.A0A0M4E777"/>
<dbReference type="OMA" id="RFCLTEQ"/>
<dbReference type="OrthoDB" id="6077919at2759"/>
<dbReference type="PROSITE" id="PS50157">
    <property type="entry name" value="ZINC_FINGER_C2H2_2"/>
    <property type="match status" value="8"/>
</dbReference>
<dbReference type="Pfam" id="PF07800">
    <property type="entry name" value="DUF1644"/>
    <property type="match status" value="1"/>
</dbReference>
<evidence type="ECO:0000313" key="15">
    <source>
        <dbReference type="EMBL" id="ALC42491.1"/>
    </source>
</evidence>
<feature type="domain" description="C2H2-type" evidence="13">
    <location>
        <begin position="313"/>
        <end position="340"/>
    </location>
</feature>
<evidence type="ECO:0000256" key="4">
    <source>
        <dbReference type="ARBA" id="ARBA00022771"/>
    </source>
</evidence>
<reference evidence="15 16" key="1">
    <citation type="submission" date="2015-08" db="EMBL/GenBank/DDBJ databases">
        <title>Ancestral chromatin configuration constrains chromatin evolution on differentiating sex chromosomes in Drosophila.</title>
        <authorList>
            <person name="Zhou Q."/>
            <person name="Bachtrog D."/>
        </authorList>
    </citation>
    <scope>NUCLEOTIDE SEQUENCE [LARGE SCALE GENOMIC DNA]</scope>
    <source>
        <tissue evidence="15">Whole larvae</tissue>
    </source>
</reference>
<feature type="domain" description="C2H2-type" evidence="13">
    <location>
        <begin position="397"/>
        <end position="424"/>
    </location>
</feature>
<evidence type="ECO:0000256" key="1">
    <source>
        <dbReference type="ARBA" id="ARBA00004123"/>
    </source>
</evidence>
<dbReference type="PROSITE" id="PS51915">
    <property type="entry name" value="ZAD"/>
    <property type="match status" value="1"/>
</dbReference>
<dbReference type="InterPro" id="IPR012866">
    <property type="entry name" value="DUF1644"/>
</dbReference>
<evidence type="ECO:0000256" key="9">
    <source>
        <dbReference type="ARBA" id="ARBA00023242"/>
    </source>
</evidence>
<gene>
    <name evidence="15" type="ORF">Dbus_chr2Rg2070</name>
</gene>
<feature type="domain" description="C2H2-type" evidence="13">
    <location>
        <begin position="425"/>
        <end position="452"/>
    </location>
</feature>
<feature type="domain" description="C2H2-type" evidence="13">
    <location>
        <begin position="341"/>
        <end position="368"/>
    </location>
</feature>
<name>A0A0M4E777_DROBS</name>
<dbReference type="AlphaFoldDB" id="A0A0M4E777"/>
<accession>A0A0M4E777</accession>
<feature type="compositionally biased region" description="Low complexity" evidence="12">
    <location>
        <begin position="623"/>
        <end position="643"/>
    </location>
</feature>
<evidence type="ECO:0000256" key="3">
    <source>
        <dbReference type="ARBA" id="ARBA00022737"/>
    </source>
</evidence>
<dbReference type="PANTHER" id="PTHR16515:SF49">
    <property type="entry name" value="GASTRULA ZINC FINGER PROTEIN XLCGF49.1-LIKE-RELATED"/>
    <property type="match status" value="1"/>
</dbReference>
<dbReference type="InterPro" id="IPR050331">
    <property type="entry name" value="Zinc_finger"/>
</dbReference>
<feature type="binding site" evidence="11">
    <location>
        <position position="71"/>
    </location>
    <ligand>
        <name>Zn(2+)</name>
        <dbReference type="ChEBI" id="CHEBI:29105"/>
    </ligand>
</feature>
<dbReference type="InterPro" id="IPR013087">
    <property type="entry name" value="Znf_C2H2_type"/>
</dbReference>
<dbReference type="Gene3D" id="3.40.1800.20">
    <property type="match status" value="1"/>
</dbReference>
<sequence length="657" mass="75525">MAALGIVREAELRRKQICRFCLTQQEGNLASMYEENKRVKASASLPLQIMAITSIEINDDDGMPRYICLDCRLLFEHCYRFKQMCKNGETLLRQYPLTGKWPEPLKKPRAPPMVNKIQLTAQKTPAASVTPPKKLLNSVAKMNNVDIHSVEIMEDITVTKMLLNSPVKTEKKKPQPKAQSYQLKVDNNQELSMDDVQNLIADMEDELEPLDEIEIKPGKPKVLNIASMRLLNKGASETVEPCLATPQIKHYEDGNVTLITELIDPSKMEPTDPKKNAEPVETNVFPCPDCERSFPLLQLLDIHRVNHTRERCFQCTECEKSFFSKYDLQKHSFVHTGERPYKCTVCEKAFTRRALLHRHERTHTDVPKFICVHCEKPFLSRDEMEKHAERHTKKRPFQCGICQKSFAFKQGLERHEVIHETNLPFPCQYCERSFVTAGKLARHLVAHAGKRVYPCKYCAKSYLLSHHLSRHLRTHKQASTISFICSICKDTHKTYDSLVDHSTIHASISLTCPLCKAKLKDYDCVDPHIQAHKDSERFACEFCDFIFLTTSELKRHIEDDHVVDMVPYQNEEEAEAEEARDSGEETNLLAELLGDELDDLPSPPPVKRRRSLEKVKAEKSSKSTRTSRATIKQESSSPESSKPVVKRERERERRSDE</sequence>
<keyword evidence="16" id="KW-1185">Reference proteome</keyword>
<evidence type="ECO:0000259" key="14">
    <source>
        <dbReference type="PROSITE" id="PS51915"/>
    </source>
</evidence>
<feature type="non-terminal residue" evidence="15">
    <location>
        <position position="657"/>
    </location>
</feature>
<dbReference type="PROSITE" id="PS00028">
    <property type="entry name" value="ZINC_FINGER_C2H2_1"/>
    <property type="match status" value="8"/>
</dbReference>
<evidence type="ECO:0000313" key="16">
    <source>
        <dbReference type="Proteomes" id="UP000494163"/>
    </source>
</evidence>
<keyword evidence="3" id="KW-0677">Repeat</keyword>
<proteinExistence type="predicted"/>
<dbReference type="Pfam" id="PF07776">
    <property type="entry name" value="zf-AD"/>
    <property type="match status" value="1"/>
</dbReference>
<dbReference type="PANTHER" id="PTHR16515">
    <property type="entry name" value="PR DOMAIN ZINC FINGER PROTEIN"/>
    <property type="match status" value="1"/>
</dbReference>
<dbReference type="GO" id="GO:0008270">
    <property type="term" value="F:zinc ion binding"/>
    <property type="evidence" value="ECO:0007669"/>
    <property type="project" value="UniProtKB-UniRule"/>
</dbReference>
<dbReference type="FunFam" id="3.30.160.60:FF:000690">
    <property type="entry name" value="Zinc finger protein 354C"/>
    <property type="match status" value="1"/>
</dbReference>
<feature type="domain" description="C2H2-type" evidence="13">
    <location>
        <begin position="285"/>
        <end position="312"/>
    </location>
</feature>
<keyword evidence="8" id="KW-0804">Transcription</keyword>
<feature type="binding site" evidence="11">
    <location>
        <position position="68"/>
    </location>
    <ligand>
        <name>Zn(2+)</name>
        <dbReference type="ChEBI" id="CHEBI:29105"/>
    </ligand>
</feature>
<dbReference type="Pfam" id="PF00096">
    <property type="entry name" value="zf-C2H2"/>
    <property type="match status" value="4"/>
</dbReference>
<dbReference type="SUPFAM" id="SSF57667">
    <property type="entry name" value="beta-beta-alpha zinc fingers"/>
    <property type="match status" value="4"/>
</dbReference>
<evidence type="ECO:0000256" key="2">
    <source>
        <dbReference type="ARBA" id="ARBA00022723"/>
    </source>
</evidence>
<feature type="domain" description="C2H2-type" evidence="13">
    <location>
        <begin position="453"/>
        <end position="480"/>
    </location>
</feature>
<evidence type="ECO:0000256" key="11">
    <source>
        <dbReference type="PROSITE-ProRule" id="PRU01263"/>
    </source>
</evidence>
<feature type="binding site" evidence="11">
    <location>
        <position position="21"/>
    </location>
    <ligand>
        <name>Zn(2+)</name>
        <dbReference type="ChEBI" id="CHEBI:29105"/>
    </ligand>
</feature>
<evidence type="ECO:0000256" key="7">
    <source>
        <dbReference type="ARBA" id="ARBA00023125"/>
    </source>
</evidence>
<dbReference type="GO" id="GO:0000785">
    <property type="term" value="C:chromatin"/>
    <property type="evidence" value="ECO:0007669"/>
    <property type="project" value="UniProtKB-ARBA"/>
</dbReference>
<dbReference type="SUPFAM" id="SSF57716">
    <property type="entry name" value="Glucocorticoid receptor-like (DNA-binding domain)"/>
    <property type="match status" value="1"/>
</dbReference>
<keyword evidence="9" id="KW-0539">Nucleus</keyword>
<comment type="subcellular location">
    <subcellularLocation>
        <location evidence="1">Nucleus</location>
    </subcellularLocation>
</comment>
<dbReference type="GO" id="GO:0003682">
    <property type="term" value="F:chromatin binding"/>
    <property type="evidence" value="ECO:0007669"/>
    <property type="project" value="UniProtKB-ARBA"/>
</dbReference>
<keyword evidence="2 11" id="KW-0479">Metal-binding</keyword>
<dbReference type="SMART" id="SM00868">
    <property type="entry name" value="zf-AD"/>
    <property type="match status" value="1"/>
</dbReference>
<feature type="domain" description="C2H2-type" evidence="13">
    <location>
        <begin position="538"/>
        <end position="561"/>
    </location>
</feature>
<dbReference type="GO" id="GO:0040029">
    <property type="term" value="P:epigenetic regulation of gene expression"/>
    <property type="evidence" value="ECO:0007669"/>
    <property type="project" value="UniProtKB-ARBA"/>
</dbReference>
<evidence type="ECO:0000256" key="6">
    <source>
        <dbReference type="ARBA" id="ARBA00023015"/>
    </source>
</evidence>
<dbReference type="GO" id="GO:0005634">
    <property type="term" value="C:nucleus"/>
    <property type="evidence" value="ECO:0007669"/>
    <property type="project" value="UniProtKB-SubCell"/>
</dbReference>
<keyword evidence="6" id="KW-0805">Transcription regulation</keyword>
<dbReference type="Gene3D" id="3.30.160.60">
    <property type="entry name" value="Classic Zinc Finger"/>
    <property type="match status" value="6"/>
</dbReference>
<dbReference type="EMBL" id="CP012524">
    <property type="protein sequence ID" value="ALC42491.1"/>
    <property type="molecule type" value="Genomic_DNA"/>
</dbReference>
<evidence type="ECO:0000256" key="5">
    <source>
        <dbReference type="ARBA" id="ARBA00022833"/>
    </source>
</evidence>
<evidence type="ECO:0000256" key="12">
    <source>
        <dbReference type="SAM" id="MobiDB-lite"/>
    </source>
</evidence>
<feature type="compositionally biased region" description="Basic and acidic residues" evidence="12">
    <location>
        <begin position="612"/>
        <end position="621"/>
    </location>
</feature>
<dbReference type="Proteomes" id="UP000494163">
    <property type="component" value="Chromosome 2R"/>
</dbReference>
<dbReference type="GO" id="GO:0043565">
    <property type="term" value="F:sequence-specific DNA binding"/>
    <property type="evidence" value="ECO:0007669"/>
    <property type="project" value="UniProtKB-ARBA"/>
</dbReference>